<evidence type="ECO:0000256" key="1">
    <source>
        <dbReference type="ARBA" id="ARBA00010638"/>
    </source>
</evidence>
<feature type="binding site" evidence="4">
    <location>
        <begin position="6"/>
        <end position="10"/>
    </location>
    <ligand>
        <name>ATP</name>
        <dbReference type="ChEBI" id="CHEBI:30616"/>
    </ligand>
</feature>
<dbReference type="EMBL" id="CP019384">
    <property type="protein sequence ID" value="QAT17926.1"/>
    <property type="molecule type" value="Genomic_DNA"/>
</dbReference>
<dbReference type="GO" id="GO:0009396">
    <property type="term" value="P:folic acid-containing compound biosynthetic process"/>
    <property type="evidence" value="ECO:0007669"/>
    <property type="project" value="TreeGrafter"/>
</dbReference>
<dbReference type="GO" id="GO:0046872">
    <property type="term" value="F:metal ion binding"/>
    <property type="evidence" value="ECO:0007669"/>
    <property type="project" value="UniProtKB-KW"/>
</dbReference>
<dbReference type="PANTHER" id="PTHR23407:SF1">
    <property type="entry name" value="5-FORMYLTETRAHYDROFOLATE CYCLO-LIGASE"/>
    <property type="match status" value="1"/>
</dbReference>
<gene>
    <name evidence="6" type="ORF">BU251_09410</name>
</gene>
<dbReference type="PIRSF" id="PIRSF006806">
    <property type="entry name" value="FTHF_cligase"/>
    <property type="match status" value="1"/>
</dbReference>
<evidence type="ECO:0000256" key="2">
    <source>
        <dbReference type="ARBA" id="ARBA00022741"/>
    </source>
</evidence>
<keyword evidence="3 4" id="KW-0067">ATP-binding</keyword>
<reference evidence="6 7" key="1">
    <citation type="submission" date="2017-01" db="EMBL/GenBank/DDBJ databases">
        <title>First insights into the biology of 'candidatus Vampirococcus archaeovorus'.</title>
        <authorList>
            <person name="Kizina J."/>
            <person name="Jordan S."/>
            <person name="Stueber K."/>
            <person name="Reinhardt R."/>
            <person name="Harder J."/>
        </authorList>
    </citation>
    <scope>NUCLEOTIDE SEQUENCE [LARGE SCALE GENOMIC DNA]</scope>
    <source>
        <strain evidence="6 7">LiM</strain>
    </source>
</reference>
<comment type="catalytic activity">
    <reaction evidence="5">
        <text>(6S)-5-formyl-5,6,7,8-tetrahydrofolate + ATP = (6R)-5,10-methenyltetrahydrofolate + ADP + phosphate</text>
        <dbReference type="Rhea" id="RHEA:10488"/>
        <dbReference type="ChEBI" id="CHEBI:30616"/>
        <dbReference type="ChEBI" id="CHEBI:43474"/>
        <dbReference type="ChEBI" id="CHEBI:57455"/>
        <dbReference type="ChEBI" id="CHEBI:57457"/>
        <dbReference type="ChEBI" id="CHEBI:456216"/>
        <dbReference type="EC" id="6.3.3.2"/>
    </reaction>
</comment>
<keyword evidence="5" id="KW-0460">Magnesium</keyword>
<sequence length="187" mass="21503">MIQEKKKRIRLELLKKLKSHKEEDRFRKSREIAKKLFSLKHYLKAKTVLFYLSLDGEVDTVSMIRDSMKQGKRVAVPVIRRETRDIVPSLLVDYDAELTCGPFGIRHPKEEYIRPVGLNDIDLVIVPGLAFDRAGNRLGRGHGYYDRFLGRLPKDVPTVGLAFAFQILEDFPPLEPHDLSVTTVLFA</sequence>
<evidence type="ECO:0000313" key="7">
    <source>
        <dbReference type="Proteomes" id="UP000287243"/>
    </source>
</evidence>
<keyword evidence="7" id="KW-1185">Reference proteome</keyword>
<evidence type="ECO:0000256" key="4">
    <source>
        <dbReference type="PIRSR" id="PIRSR006806-1"/>
    </source>
</evidence>
<dbReference type="Proteomes" id="UP000287243">
    <property type="component" value="Chromosome"/>
</dbReference>
<feature type="binding site" evidence="4">
    <location>
        <begin position="137"/>
        <end position="145"/>
    </location>
    <ligand>
        <name>ATP</name>
        <dbReference type="ChEBI" id="CHEBI:30616"/>
    </ligand>
</feature>
<dbReference type="OrthoDB" id="9801938at2"/>
<organism evidence="6 7">
    <name type="scientific">Velamenicoccus archaeovorus</name>
    <dbReference type="NCBI Taxonomy" id="1930593"/>
    <lineage>
        <taxon>Bacteria</taxon>
        <taxon>Pseudomonadati</taxon>
        <taxon>Candidatus Omnitrophota</taxon>
        <taxon>Candidatus Velamenicoccus</taxon>
    </lineage>
</organism>
<dbReference type="Pfam" id="PF01812">
    <property type="entry name" value="5-FTHF_cyc-lig"/>
    <property type="match status" value="1"/>
</dbReference>
<evidence type="ECO:0000256" key="3">
    <source>
        <dbReference type="ARBA" id="ARBA00022840"/>
    </source>
</evidence>
<dbReference type="GO" id="GO:0035999">
    <property type="term" value="P:tetrahydrofolate interconversion"/>
    <property type="evidence" value="ECO:0007669"/>
    <property type="project" value="TreeGrafter"/>
</dbReference>
<keyword evidence="5" id="KW-0479">Metal-binding</keyword>
<evidence type="ECO:0000313" key="6">
    <source>
        <dbReference type="EMBL" id="QAT17926.1"/>
    </source>
</evidence>
<dbReference type="PANTHER" id="PTHR23407">
    <property type="entry name" value="ATPASE INHIBITOR/5-FORMYLTETRAHYDROFOLATE CYCLO-LIGASE"/>
    <property type="match status" value="1"/>
</dbReference>
<dbReference type="AlphaFoldDB" id="A0A410P6U5"/>
<protein>
    <recommendedName>
        <fullName evidence="5">5-formyltetrahydrofolate cyclo-ligase</fullName>
        <ecNumber evidence="5">6.3.3.2</ecNumber>
    </recommendedName>
</protein>
<dbReference type="NCBIfam" id="TIGR02727">
    <property type="entry name" value="MTHFS_bact"/>
    <property type="match status" value="1"/>
</dbReference>
<feature type="binding site" evidence="4">
    <location>
        <position position="52"/>
    </location>
    <ligand>
        <name>substrate</name>
    </ligand>
</feature>
<dbReference type="GO" id="GO:0005524">
    <property type="term" value="F:ATP binding"/>
    <property type="evidence" value="ECO:0007669"/>
    <property type="project" value="UniProtKB-KW"/>
</dbReference>
<dbReference type="RefSeq" id="WP_128700890.1">
    <property type="nucleotide sequence ID" value="NZ_CP019384.1"/>
</dbReference>
<feature type="binding site" evidence="4">
    <location>
        <position position="57"/>
    </location>
    <ligand>
        <name>substrate</name>
    </ligand>
</feature>
<accession>A0A410P6U5</accession>
<dbReference type="InterPro" id="IPR037171">
    <property type="entry name" value="NagB/RpiA_transferase-like"/>
</dbReference>
<keyword evidence="6" id="KW-0436">Ligase</keyword>
<dbReference type="Gene3D" id="3.40.50.10420">
    <property type="entry name" value="NagB/RpiA/CoA transferase-like"/>
    <property type="match status" value="1"/>
</dbReference>
<comment type="similarity">
    <text evidence="1 5">Belongs to the 5-formyltetrahydrofolate cyclo-ligase family.</text>
</comment>
<name>A0A410P6U5_VELA1</name>
<dbReference type="InterPro" id="IPR002698">
    <property type="entry name" value="FTHF_cligase"/>
</dbReference>
<dbReference type="KEGG" id="vai:BU251_09410"/>
<dbReference type="SUPFAM" id="SSF100950">
    <property type="entry name" value="NagB/RpiA/CoA transferase-like"/>
    <property type="match status" value="1"/>
</dbReference>
<proteinExistence type="inferred from homology"/>
<keyword evidence="2 4" id="KW-0547">Nucleotide-binding</keyword>
<dbReference type="GO" id="GO:0030272">
    <property type="term" value="F:5-formyltetrahydrofolate cyclo-ligase activity"/>
    <property type="evidence" value="ECO:0007669"/>
    <property type="project" value="UniProtKB-EC"/>
</dbReference>
<comment type="cofactor">
    <cofactor evidence="5">
        <name>Mg(2+)</name>
        <dbReference type="ChEBI" id="CHEBI:18420"/>
    </cofactor>
</comment>
<dbReference type="InterPro" id="IPR024185">
    <property type="entry name" value="FTHF_cligase-like_sf"/>
</dbReference>
<evidence type="ECO:0000256" key="5">
    <source>
        <dbReference type="RuleBase" id="RU361279"/>
    </source>
</evidence>
<dbReference type="EC" id="6.3.3.2" evidence="5"/>